<dbReference type="Gene3D" id="1.25.40.10">
    <property type="entry name" value="Tetratricopeptide repeat domain"/>
    <property type="match status" value="4"/>
</dbReference>
<evidence type="ECO:0000313" key="6">
    <source>
        <dbReference type="Proteomes" id="UP001497457"/>
    </source>
</evidence>
<dbReference type="InterPro" id="IPR011990">
    <property type="entry name" value="TPR-like_helical_dom_sf"/>
</dbReference>
<evidence type="ECO:0000256" key="2">
    <source>
        <dbReference type="ARBA" id="ARBA00022946"/>
    </source>
</evidence>
<dbReference type="FunFam" id="1.25.40.10:FF:000755">
    <property type="entry name" value="Pentatricopeptide repeat-containing protein"/>
    <property type="match status" value="1"/>
</dbReference>
<dbReference type="InterPro" id="IPR002885">
    <property type="entry name" value="PPR_rpt"/>
</dbReference>
<dbReference type="FunFam" id="1.25.40.10:FF:000996">
    <property type="entry name" value="Small kernel1"/>
    <property type="match status" value="1"/>
</dbReference>
<dbReference type="EMBL" id="OZ075139">
    <property type="protein sequence ID" value="CAL5015350.1"/>
    <property type="molecule type" value="Genomic_DNA"/>
</dbReference>
<evidence type="ECO:0008006" key="7">
    <source>
        <dbReference type="Google" id="ProtNLM"/>
    </source>
</evidence>
<keyword evidence="6" id="KW-1185">Reference proteome</keyword>
<dbReference type="Pfam" id="PF13041">
    <property type="entry name" value="PPR_2"/>
    <property type="match status" value="1"/>
</dbReference>
<dbReference type="PROSITE" id="PS51375">
    <property type="entry name" value="PPR"/>
    <property type="match status" value="4"/>
</dbReference>
<protein>
    <recommendedName>
        <fullName evidence="7">Pentatricopeptide repeat-containing protein</fullName>
    </recommendedName>
</protein>
<evidence type="ECO:0000256" key="1">
    <source>
        <dbReference type="ARBA" id="ARBA00022737"/>
    </source>
</evidence>
<gene>
    <name evidence="5" type="ORF">URODEC1_LOCUS72521</name>
</gene>
<sequence length="515" mass="55795">MHPFHLPSTPATSDREAAEMPPPTAGSLSALLRRCAALGALSPGAQLHARALVGGCLPDATLDTDLVLLYCRCGVLHRARQVFDGMPSPSMHAYNILLAASPPGAALELLARLLAAGHRLDRYAVPAALRACAELRDAVLGATLHGFAVRLGLFPNVVVSGALLDMYAKAGLLGNAVRVFDEMPKRDAVVWNCMVTGYARAGRAAEALDLFRRGQFEAVNMANDLRAMPNMLNVCAKEGELMKGREIHGRMVRCLAFDSDIAVGNALVDMYAKCGRVDAARAVFAVMKEKNVVSWSTLISSYGVHGMGEEALRIYEEMVSRRVKPNCITFTSILSSCSHSGLVSDGQRIFEAMNNVHGVEPTADHYACMVDLLGRAGAIEEAVGFIKKMPMEPGASLWGALLSACAMHNNVDVGEIAAYRLFELEEGNVSNYVTLCGIYDAVGRSDCVAGLRSRMRELGMVKTPGCSWVDVKGRAHAFYQGSIPRYLRRQMLWVLDQLLEDMGASESQDEYLSFY</sequence>
<feature type="region of interest" description="Disordered" evidence="4">
    <location>
        <begin position="1"/>
        <end position="23"/>
    </location>
</feature>
<name>A0ABC9C8E1_9POAL</name>
<feature type="repeat" description="PPR" evidence="3">
    <location>
        <begin position="260"/>
        <end position="290"/>
    </location>
</feature>
<reference evidence="6" key="1">
    <citation type="submission" date="2024-06" db="EMBL/GenBank/DDBJ databases">
        <authorList>
            <person name="Ryan C."/>
        </authorList>
    </citation>
    <scope>NUCLEOTIDE SEQUENCE [LARGE SCALE GENOMIC DNA]</scope>
</reference>
<keyword evidence="2" id="KW-0809">Transit peptide</keyword>
<dbReference type="Pfam" id="PF20431">
    <property type="entry name" value="E_motif"/>
    <property type="match status" value="1"/>
</dbReference>
<dbReference type="InterPro" id="IPR046848">
    <property type="entry name" value="E_motif"/>
</dbReference>
<reference evidence="5 6" key="2">
    <citation type="submission" date="2024-10" db="EMBL/GenBank/DDBJ databases">
        <authorList>
            <person name="Ryan C."/>
        </authorList>
    </citation>
    <scope>NUCLEOTIDE SEQUENCE [LARGE SCALE GENOMIC DNA]</scope>
</reference>
<feature type="repeat" description="PPR" evidence="3">
    <location>
        <begin position="187"/>
        <end position="221"/>
    </location>
</feature>
<accession>A0ABC9C8E1</accession>
<evidence type="ECO:0000256" key="4">
    <source>
        <dbReference type="SAM" id="MobiDB-lite"/>
    </source>
</evidence>
<dbReference type="NCBIfam" id="TIGR00756">
    <property type="entry name" value="PPR"/>
    <property type="match status" value="3"/>
</dbReference>
<dbReference type="AlphaFoldDB" id="A0ABC9C8E1"/>
<proteinExistence type="predicted"/>
<feature type="repeat" description="PPR" evidence="3">
    <location>
        <begin position="156"/>
        <end position="186"/>
    </location>
</feature>
<dbReference type="PANTHER" id="PTHR47926:SF516">
    <property type="entry name" value="SMK1"/>
    <property type="match status" value="1"/>
</dbReference>
<keyword evidence="1" id="KW-0677">Repeat</keyword>
<evidence type="ECO:0000313" key="5">
    <source>
        <dbReference type="EMBL" id="CAL5015350.1"/>
    </source>
</evidence>
<dbReference type="InterPro" id="IPR046960">
    <property type="entry name" value="PPR_At4g14850-like_plant"/>
</dbReference>
<organism evidence="5 6">
    <name type="scientific">Urochloa decumbens</name>
    <dbReference type="NCBI Taxonomy" id="240449"/>
    <lineage>
        <taxon>Eukaryota</taxon>
        <taxon>Viridiplantae</taxon>
        <taxon>Streptophyta</taxon>
        <taxon>Embryophyta</taxon>
        <taxon>Tracheophyta</taxon>
        <taxon>Spermatophyta</taxon>
        <taxon>Magnoliopsida</taxon>
        <taxon>Liliopsida</taxon>
        <taxon>Poales</taxon>
        <taxon>Poaceae</taxon>
        <taxon>PACMAD clade</taxon>
        <taxon>Panicoideae</taxon>
        <taxon>Panicodae</taxon>
        <taxon>Paniceae</taxon>
        <taxon>Melinidinae</taxon>
        <taxon>Urochloa</taxon>
    </lineage>
</organism>
<dbReference type="PANTHER" id="PTHR47926">
    <property type="entry name" value="PENTATRICOPEPTIDE REPEAT-CONTAINING PROTEIN"/>
    <property type="match status" value="1"/>
</dbReference>
<feature type="repeat" description="PPR" evidence="3">
    <location>
        <begin position="291"/>
        <end position="325"/>
    </location>
</feature>
<evidence type="ECO:0000256" key="3">
    <source>
        <dbReference type="PROSITE-ProRule" id="PRU00708"/>
    </source>
</evidence>
<dbReference type="Proteomes" id="UP001497457">
    <property type="component" value="Chromosome 29rd"/>
</dbReference>
<dbReference type="Pfam" id="PF01535">
    <property type="entry name" value="PPR"/>
    <property type="match status" value="4"/>
</dbReference>